<dbReference type="InterPro" id="IPR013249">
    <property type="entry name" value="RNA_pol_sigma70_r4_t2"/>
</dbReference>
<dbReference type="CDD" id="cd06171">
    <property type="entry name" value="Sigma70_r4"/>
    <property type="match status" value="1"/>
</dbReference>
<evidence type="ECO:0000256" key="1">
    <source>
        <dbReference type="ARBA" id="ARBA00010641"/>
    </source>
</evidence>
<evidence type="ECO:0000256" key="2">
    <source>
        <dbReference type="ARBA" id="ARBA00023015"/>
    </source>
</evidence>
<gene>
    <name evidence="8" type="ORF">Y88_0463</name>
</gene>
<evidence type="ECO:0000256" key="3">
    <source>
        <dbReference type="ARBA" id="ARBA00023082"/>
    </source>
</evidence>
<comment type="similarity">
    <text evidence="1">Belongs to the sigma-70 factor family. ECF subfamily.</text>
</comment>
<dbReference type="SUPFAM" id="SSF88946">
    <property type="entry name" value="Sigma2 domain of RNA polymerase sigma factors"/>
    <property type="match status" value="1"/>
</dbReference>
<evidence type="ECO:0000313" key="8">
    <source>
        <dbReference type="EMBL" id="EGD58408.1"/>
    </source>
</evidence>
<keyword evidence="3" id="KW-0731">Sigma factor</keyword>
<dbReference type="Proteomes" id="UP000004728">
    <property type="component" value="Unassembled WGS sequence"/>
</dbReference>
<reference evidence="8 9" key="1">
    <citation type="journal article" date="2012" name="J. Bacteriol.">
        <title>Draft Genome Sequence of Novosphingobium nitrogenifigens Y88T.</title>
        <authorList>
            <person name="Strabala T.J."/>
            <person name="Macdonald L."/>
            <person name="Liu V."/>
            <person name="Smit A.M."/>
        </authorList>
    </citation>
    <scope>NUCLEOTIDE SEQUENCE [LARGE SCALE GENOMIC DNA]</scope>
    <source>
        <strain evidence="8 9">DSM 19370</strain>
    </source>
</reference>
<dbReference type="AlphaFoldDB" id="F1ZAI3"/>
<organism evidence="8 9">
    <name type="scientific">Novosphingobium nitrogenifigens DSM 19370</name>
    <dbReference type="NCBI Taxonomy" id="983920"/>
    <lineage>
        <taxon>Bacteria</taxon>
        <taxon>Pseudomonadati</taxon>
        <taxon>Pseudomonadota</taxon>
        <taxon>Alphaproteobacteria</taxon>
        <taxon>Sphingomonadales</taxon>
        <taxon>Sphingomonadaceae</taxon>
        <taxon>Novosphingobium</taxon>
    </lineage>
</organism>
<feature type="domain" description="RNA polymerase sigma-70 region 2" evidence="6">
    <location>
        <begin position="23"/>
        <end position="88"/>
    </location>
</feature>
<dbReference type="InterPro" id="IPR014284">
    <property type="entry name" value="RNA_pol_sigma-70_dom"/>
</dbReference>
<dbReference type="EMBL" id="AEWJ01000041">
    <property type="protein sequence ID" value="EGD58408.1"/>
    <property type="molecule type" value="Genomic_DNA"/>
</dbReference>
<dbReference type="STRING" id="983920.Y88_0463"/>
<feature type="domain" description="RNA polymerase sigma factor 70 region 4 type 2" evidence="7">
    <location>
        <begin position="128"/>
        <end position="180"/>
    </location>
</feature>
<dbReference type="GO" id="GO:0003677">
    <property type="term" value="F:DNA binding"/>
    <property type="evidence" value="ECO:0007669"/>
    <property type="project" value="UniProtKB-KW"/>
</dbReference>
<dbReference type="eggNOG" id="COG1595">
    <property type="taxonomic scope" value="Bacteria"/>
</dbReference>
<name>F1ZAI3_9SPHN</name>
<evidence type="ECO:0000259" key="6">
    <source>
        <dbReference type="Pfam" id="PF04542"/>
    </source>
</evidence>
<evidence type="ECO:0000313" key="9">
    <source>
        <dbReference type="Proteomes" id="UP000004728"/>
    </source>
</evidence>
<keyword evidence="5" id="KW-0804">Transcription</keyword>
<dbReference type="PANTHER" id="PTHR43133">
    <property type="entry name" value="RNA POLYMERASE ECF-TYPE SIGMA FACTO"/>
    <property type="match status" value="1"/>
</dbReference>
<dbReference type="GO" id="GO:0016987">
    <property type="term" value="F:sigma factor activity"/>
    <property type="evidence" value="ECO:0007669"/>
    <property type="project" value="UniProtKB-KW"/>
</dbReference>
<dbReference type="InterPro" id="IPR007627">
    <property type="entry name" value="RNA_pol_sigma70_r2"/>
</dbReference>
<sequence length="205" mass="22668">MNPARCEEWMEDARSALNGLQALFAGNRPVLLRFLTARCGDAGMAEDLLHELWLKLERIAPGPVANGQAYLFRMANNLVLDHARARQRAMRRDRDWIDADGSASLDPEDRLDPADSAEEILLRRQEADRLHEAIAALPEGARRALWLYRIEEKGQGEIAAILGISRSGVEKHLALAMKRLRAHLCACGLLGPTSSGDRAGGEAKR</sequence>
<dbReference type="RefSeq" id="WP_008066832.1">
    <property type="nucleotide sequence ID" value="NZ_AQWK01000002.1"/>
</dbReference>
<dbReference type="InterPro" id="IPR039425">
    <property type="entry name" value="RNA_pol_sigma-70-like"/>
</dbReference>
<protein>
    <submittedName>
        <fullName evidence="8">ECF subfamily RNA polymerase sigma-24 factor</fullName>
    </submittedName>
</protein>
<dbReference type="HOGENOM" id="CLU_047691_12_3_5"/>
<keyword evidence="4" id="KW-0238">DNA-binding</keyword>
<proteinExistence type="inferred from homology"/>
<dbReference type="NCBIfam" id="TIGR02937">
    <property type="entry name" value="sigma70-ECF"/>
    <property type="match status" value="1"/>
</dbReference>
<dbReference type="Gene3D" id="1.10.10.10">
    <property type="entry name" value="Winged helix-like DNA-binding domain superfamily/Winged helix DNA-binding domain"/>
    <property type="match status" value="1"/>
</dbReference>
<dbReference type="Pfam" id="PF04542">
    <property type="entry name" value="Sigma70_r2"/>
    <property type="match status" value="1"/>
</dbReference>
<accession>F1ZAI3</accession>
<evidence type="ECO:0000256" key="4">
    <source>
        <dbReference type="ARBA" id="ARBA00023125"/>
    </source>
</evidence>
<dbReference type="InterPro" id="IPR013325">
    <property type="entry name" value="RNA_pol_sigma_r2"/>
</dbReference>
<dbReference type="SUPFAM" id="SSF88659">
    <property type="entry name" value="Sigma3 and sigma4 domains of RNA polymerase sigma factors"/>
    <property type="match status" value="1"/>
</dbReference>
<evidence type="ECO:0000256" key="5">
    <source>
        <dbReference type="ARBA" id="ARBA00023163"/>
    </source>
</evidence>
<dbReference type="InterPro" id="IPR036388">
    <property type="entry name" value="WH-like_DNA-bd_sf"/>
</dbReference>
<evidence type="ECO:0000259" key="7">
    <source>
        <dbReference type="Pfam" id="PF08281"/>
    </source>
</evidence>
<dbReference type="PANTHER" id="PTHR43133:SF8">
    <property type="entry name" value="RNA POLYMERASE SIGMA FACTOR HI_1459-RELATED"/>
    <property type="match status" value="1"/>
</dbReference>
<dbReference type="Gene3D" id="1.10.1740.10">
    <property type="match status" value="1"/>
</dbReference>
<dbReference type="InParanoid" id="F1ZAI3"/>
<dbReference type="GO" id="GO:0006352">
    <property type="term" value="P:DNA-templated transcription initiation"/>
    <property type="evidence" value="ECO:0007669"/>
    <property type="project" value="InterPro"/>
</dbReference>
<comment type="caution">
    <text evidence="8">The sequence shown here is derived from an EMBL/GenBank/DDBJ whole genome shotgun (WGS) entry which is preliminary data.</text>
</comment>
<keyword evidence="2" id="KW-0805">Transcription regulation</keyword>
<keyword evidence="9" id="KW-1185">Reference proteome</keyword>
<dbReference type="InterPro" id="IPR013324">
    <property type="entry name" value="RNA_pol_sigma_r3/r4-like"/>
</dbReference>
<dbReference type="Pfam" id="PF08281">
    <property type="entry name" value="Sigma70_r4_2"/>
    <property type="match status" value="1"/>
</dbReference>